<keyword evidence="1" id="KW-1133">Transmembrane helix</keyword>
<dbReference type="Proteomes" id="UP000549052">
    <property type="component" value="Unassembled WGS sequence"/>
</dbReference>
<dbReference type="AlphaFoldDB" id="A0A839EFA0"/>
<evidence type="ECO:0000313" key="2">
    <source>
        <dbReference type="EMBL" id="MBA8878813.1"/>
    </source>
</evidence>
<comment type="caution">
    <text evidence="2">The sequence shown here is derived from an EMBL/GenBank/DDBJ whole genome shotgun (WGS) entry which is preliminary data.</text>
</comment>
<protein>
    <submittedName>
        <fullName evidence="2">Putative membrane protein</fullName>
    </submittedName>
</protein>
<dbReference type="EMBL" id="JACGXN010000002">
    <property type="protein sequence ID" value="MBA8878813.1"/>
    <property type="molecule type" value="Genomic_DNA"/>
</dbReference>
<keyword evidence="3" id="KW-1185">Reference proteome</keyword>
<feature type="transmembrane region" description="Helical" evidence="1">
    <location>
        <begin position="50"/>
        <end position="77"/>
    </location>
</feature>
<evidence type="ECO:0000313" key="3">
    <source>
        <dbReference type="Proteomes" id="UP000549052"/>
    </source>
</evidence>
<sequence>MAKRIGILIFWLIVLVPVCVFLGYLIGYLIAPVLFSDKLHPDFYEHDRELYAGIYGIMFTGGFLYLVSVSVVVFRFIKSVRR</sequence>
<reference evidence="2 3" key="1">
    <citation type="submission" date="2020-07" db="EMBL/GenBank/DDBJ databases">
        <title>Genomic Encyclopedia of Type Strains, Phase IV (KMG-V): Genome sequencing to study the core and pangenomes of soil and plant-associated prokaryotes.</title>
        <authorList>
            <person name="Whitman W."/>
        </authorList>
    </citation>
    <scope>NUCLEOTIDE SEQUENCE [LARGE SCALE GENOMIC DNA]</scope>
    <source>
        <strain evidence="2 3">AN3</strain>
    </source>
</reference>
<feature type="transmembrane region" description="Helical" evidence="1">
    <location>
        <begin position="7"/>
        <end position="30"/>
    </location>
</feature>
<gene>
    <name evidence="2" type="ORF">FHW16_002525</name>
</gene>
<proteinExistence type="predicted"/>
<name>A0A839EFA0_9HYPH</name>
<organism evidence="2 3">
    <name type="scientific">Phyllobacterium myrsinacearum</name>
    <dbReference type="NCBI Taxonomy" id="28101"/>
    <lineage>
        <taxon>Bacteria</taxon>
        <taxon>Pseudomonadati</taxon>
        <taxon>Pseudomonadota</taxon>
        <taxon>Alphaproteobacteria</taxon>
        <taxon>Hyphomicrobiales</taxon>
        <taxon>Phyllobacteriaceae</taxon>
        <taxon>Phyllobacterium</taxon>
    </lineage>
</organism>
<keyword evidence="1" id="KW-0812">Transmembrane</keyword>
<dbReference type="RefSeq" id="WP_182549460.1">
    <property type="nucleotide sequence ID" value="NZ_JACGXN010000002.1"/>
</dbReference>
<accession>A0A839EFA0</accession>
<evidence type="ECO:0000256" key="1">
    <source>
        <dbReference type="SAM" id="Phobius"/>
    </source>
</evidence>
<keyword evidence="1" id="KW-0472">Membrane</keyword>